<accession>A0ABQ1NB57</accession>
<dbReference type="InterPro" id="IPR043519">
    <property type="entry name" value="NT_sf"/>
</dbReference>
<gene>
    <name evidence="2" type="ORF">GCM10011506_47120</name>
</gene>
<dbReference type="Pfam" id="PF01909">
    <property type="entry name" value="NTP_transf_2"/>
    <property type="match status" value="1"/>
</dbReference>
<protein>
    <recommendedName>
        <fullName evidence="1">Polymerase nucleotidyl transferase domain-containing protein</fullName>
    </recommendedName>
</protein>
<feature type="domain" description="Polymerase nucleotidyl transferase" evidence="1">
    <location>
        <begin position="113"/>
        <end position="157"/>
    </location>
</feature>
<dbReference type="Gene3D" id="3.30.460.10">
    <property type="entry name" value="Beta Polymerase, domain 2"/>
    <property type="match status" value="1"/>
</dbReference>
<organism evidence="2 3">
    <name type="scientific">Marivirga lumbricoides</name>
    <dbReference type="NCBI Taxonomy" id="1046115"/>
    <lineage>
        <taxon>Bacteria</taxon>
        <taxon>Pseudomonadati</taxon>
        <taxon>Bacteroidota</taxon>
        <taxon>Cytophagia</taxon>
        <taxon>Cytophagales</taxon>
        <taxon>Marivirgaceae</taxon>
        <taxon>Marivirga</taxon>
    </lineage>
</organism>
<evidence type="ECO:0000259" key="1">
    <source>
        <dbReference type="Pfam" id="PF01909"/>
    </source>
</evidence>
<reference evidence="3" key="1">
    <citation type="journal article" date="2019" name="Int. J. Syst. Evol. Microbiol.">
        <title>The Global Catalogue of Microorganisms (GCM) 10K type strain sequencing project: providing services to taxonomists for standard genome sequencing and annotation.</title>
        <authorList>
            <consortium name="The Broad Institute Genomics Platform"/>
            <consortium name="The Broad Institute Genome Sequencing Center for Infectious Disease"/>
            <person name="Wu L."/>
            <person name="Ma J."/>
        </authorList>
    </citation>
    <scope>NUCLEOTIDE SEQUENCE [LARGE SCALE GENOMIC DNA]</scope>
    <source>
        <strain evidence="3">CGMCC 1.10832</strain>
    </source>
</reference>
<evidence type="ECO:0000313" key="2">
    <source>
        <dbReference type="EMBL" id="GGC56013.1"/>
    </source>
</evidence>
<proteinExistence type="predicted"/>
<keyword evidence="3" id="KW-1185">Reference proteome</keyword>
<evidence type="ECO:0000313" key="3">
    <source>
        <dbReference type="Proteomes" id="UP000636010"/>
    </source>
</evidence>
<dbReference type="InterPro" id="IPR002934">
    <property type="entry name" value="Polymerase_NTP_transf_dom"/>
</dbReference>
<dbReference type="EMBL" id="BMEC01000026">
    <property type="protein sequence ID" value="GGC56013.1"/>
    <property type="molecule type" value="Genomic_DNA"/>
</dbReference>
<dbReference type="RefSeq" id="WP_188467821.1">
    <property type="nucleotide sequence ID" value="NZ_BAABHU010000026.1"/>
</dbReference>
<name>A0ABQ1NB57_9BACT</name>
<sequence>MKKNSYAKTGAVICGLGNAFLNLIKQLNMMDQDPNLKFKWDEFLVSAGKGAAIGGLAGFGIGAIRDYQNSLEKPIDLNAHLFGLTGLLMLDKSDPQFKSLEKAANKICNAFTKQFKDKISGELIPHGSTEKGTALHDSYDIDIAVPFYPKSFPNNEEMYDEVYKFFKKRIGVLGIIDVRKQKRSIGVCVVVGHLESWVDFAPYKLSKKNSSSGYLFVNKKGFLIDNSTIQKTDLTKLKKNKFSDVQKQIIVLLKDWKLRSDLPLPSHIIEYLVKDAYRVNRGRIPKSLERKMIIVLQHMANRLHIIHIKGN</sequence>
<dbReference type="Proteomes" id="UP000636010">
    <property type="component" value="Unassembled WGS sequence"/>
</dbReference>
<comment type="caution">
    <text evidence="2">The sequence shown here is derived from an EMBL/GenBank/DDBJ whole genome shotgun (WGS) entry which is preliminary data.</text>
</comment>
<dbReference type="SUPFAM" id="SSF81301">
    <property type="entry name" value="Nucleotidyltransferase"/>
    <property type="match status" value="1"/>
</dbReference>